<reference evidence="2 3" key="1">
    <citation type="journal article" date="2006" name="Int. J. Syst. Evol. Microbiol.">
        <title>Chryseobacterium hispanicum sp. nov., isolated from the drinking water distribution system of Sevilla, Spain.</title>
        <authorList>
            <person name="Gallego V."/>
            <person name="Garcia M.T."/>
            <person name="Ventosa A."/>
        </authorList>
    </citation>
    <scope>NUCLEOTIDE SEQUENCE [LARGE SCALE GENOMIC DNA]</scope>
    <source>
        <strain evidence="2 3">KCTC 22104</strain>
    </source>
</reference>
<dbReference type="Proteomes" id="UP000256326">
    <property type="component" value="Unassembled WGS sequence"/>
</dbReference>
<keyword evidence="1" id="KW-0732">Signal</keyword>
<keyword evidence="3" id="KW-1185">Reference proteome</keyword>
<organism evidence="2 3">
    <name type="scientific">Epilithonimonas hispanica</name>
    <dbReference type="NCBI Taxonomy" id="358687"/>
    <lineage>
        <taxon>Bacteria</taxon>
        <taxon>Pseudomonadati</taxon>
        <taxon>Bacteroidota</taxon>
        <taxon>Flavobacteriia</taxon>
        <taxon>Flavobacteriales</taxon>
        <taxon>Weeksellaceae</taxon>
        <taxon>Chryseobacterium group</taxon>
        <taxon>Epilithonimonas</taxon>
    </lineage>
</organism>
<protein>
    <recommendedName>
        <fullName evidence="4">TonB C-terminal domain-containing protein</fullName>
    </recommendedName>
</protein>
<sequence length="245" mass="28664">MKTFFLGIFFLFINFANAQILESFPQDQDYYEGGVSKLYQEINRIIHHKNLKPCDSKKEVYEAKLLLTKDSKLKFITDFDTVNITKNKCAYELTLDLLKELKNEKSWKPAVVKDVKYDAIVRLFIVPSHLFGSYKDSYNPYQYYIPATYKGGEKKLNKDVHDNFMSIFEDYHVNGSIYLDFVVDENGEIINPILSPDINNADFKKEIFRTLKRMNGKWNPAYLDGIAIKQKKSLPLKFSVSFNER</sequence>
<feature type="chain" id="PRO_5017580670" description="TonB C-terminal domain-containing protein" evidence="1">
    <location>
        <begin position="19"/>
        <end position="245"/>
    </location>
</feature>
<name>A0A3D9CUD8_9FLAO</name>
<dbReference type="EMBL" id="QNUG01000027">
    <property type="protein sequence ID" value="REC69248.1"/>
    <property type="molecule type" value="Genomic_DNA"/>
</dbReference>
<comment type="caution">
    <text evidence="2">The sequence shown here is derived from an EMBL/GenBank/DDBJ whole genome shotgun (WGS) entry which is preliminary data.</text>
</comment>
<evidence type="ECO:0000313" key="2">
    <source>
        <dbReference type="EMBL" id="REC69248.1"/>
    </source>
</evidence>
<evidence type="ECO:0000256" key="1">
    <source>
        <dbReference type="SAM" id="SignalP"/>
    </source>
</evidence>
<evidence type="ECO:0000313" key="3">
    <source>
        <dbReference type="Proteomes" id="UP000256326"/>
    </source>
</evidence>
<proteinExistence type="predicted"/>
<dbReference type="RefSeq" id="WP_116035848.1">
    <property type="nucleotide sequence ID" value="NZ_JBHLVV010000030.1"/>
</dbReference>
<accession>A0A3D9CUD8</accession>
<dbReference type="AlphaFoldDB" id="A0A3D9CUD8"/>
<gene>
    <name evidence="2" type="ORF">DRF58_12305</name>
</gene>
<evidence type="ECO:0008006" key="4">
    <source>
        <dbReference type="Google" id="ProtNLM"/>
    </source>
</evidence>
<dbReference type="OrthoDB" id="1265378at2"/>
<dbReference type="SUPFAM" id="SSF74653">
    <property type="entry name" value="TolA/TonB C-terminal domain"/>
    <property type="match status" value="1"/>
</dbReference>
<feature type="signal peptide" evidence="1">
    <location>
        <begin position="1"/>
        <end position="18"/>
    </location>
</feature>
<dbReference type="Gene3D" id="3.30.1150.10">
    <property type="match status" value="1"/>
</dbReference>